<keyword evidence="1" id="KW-0472">Membrane</keyword>
<name>A0A0C2N6K4_THEKT</name>
<dbReference type="AlphaFoldDB" id="A0A0C2N6K4"/>
<evidence type="ECO:0000313" key="3">
    <source>
        <dbReference type="Proteomes" id="UP000031668"/>
    </source>
</evidence>
<comment type="caution">
    <text evidence="2">The sequence shown here is derived from an EMBL/GenBank/DDBJ whole genome shotgun (WGS) entry which is preliminary data.</text>
</comment>
<protein>
    <submittedName>
        <fullName evidence="2">Uncharacterized protein</fullName>
    </submittedName>
</protein>
<sequence length="103" mass="11832">MFKITLFTSSCSDFLVLYLFIMLTASGSSFGIVTPLNDFLLFFLVKRSMSKFFDWLLLIWFSRMSCDAKYWSFKLAGRPKSMASCFPVLPIPFSFIDSNNVCS</sequence>
<keyword evidence="1" id="KW-1133">Transmembrane helix</keyword>
<accession>A0A0C2N6K4</accession>
<dbReference type="Proteomes" id="UP000031668">
    <property type="component" value="Unassembled WGS sequence"/>
</dbReference>
<proteinExistence type="predicted"/>
<organism evidence="2 3">
    <name type="scientific">Thelohanellus kitauei</name>
    <name type="common">Myxosporean</name>
    <dbReference type="NCBI Taxonomy" id="669202"/>
    <lineage>
        <taxon>Eukaryota</taxon>
        <taxon>Metazoa</taxon>
        <taxon>Cnidaria</taxon>
        <taxon>Myxozoa</taxon>
        <taxon>Myxosporea</taxon>
        <taxon>Bivalvulida</taxon>
        <taxon>Platysporina</taxon>
        <taxon>Myxobolidae</taxon>
        <taxon>Thelohanellus</taxon>
    </lineage>
</organism>
<reference evidence="2 3" key="1">
    <citation type="journal article" date="2014" name="Genome Biol. Evol.">
        <title>The genome of the myxosporean Thelohanellus kitauei shows adaptations to nutrient acquisition within its fish host.</title>
        <authorList>
            <person name="Yang Y."/>
            <person name="Xiong J."/>
            <person name="Zhou Z."/>
            <person name="Huo F."/>
            <person name="Miao W."/>
            <person name="Ran C."/>
            <person name="Liu Y."/>
            <person name="Zhang J."/>
            <person name="Feng J."/>
            <person name="Wang M."/>
            <person name="Wang M."/>
            <person name="Wang L."/>
            <person name="Yao B."/>
        </authorList>
    </citation>
    <scope>NUCLEOTIDE SEQUENCE [LARGE SCALE GENOMIC DNA]</scope>
    <source>
        <strain evidence="2">Wuqing</strain>
    </source>
</reference>
<evidence type="ECO:0000313" key="2">
    <source>
        <dbReference type="EMBL" id="KII71930.1"/>
    </source>
</evidence>
<evidence type="ECO:0000256" key="1">
    <source>
        <dbReference type="SAM" id="Phobius"/>
    </source>
</evidence>
<dbReference type="EMBL" id="JWZT01001550">
    <property type="protein sequence ID" value="KII71930.1"/>
    <property type="molecule type" value="Genomic_DNA"/>
</dbReference>
<keyword evidence="1" id="KW-0812">Transmembrane</keyword>
<keyword evidence="3" id="KW-1185">Reference proteome</keyword>
<feature type="transmembrane region" description="Helical" evidence="1">
    <location>
        <begin position="12"/>
        <end position="33"/>
    </location>
</feature>
<gene>
    <name evidence="2" type="ORF">RF11_06048</name>
</gene>